<dbReference type="SUPFAM" id="SSF55785">
    <property type="entry name" value="PYP-like sensor domain (PAS domain)"/>
    <property type="match status" value="5"/>
</dbReference>
<keyword evidence="12" id="KW-1133">Transmembrane helix</keyword>
<dbReference type="Pfam" id="PF01590">
    <property type="entry name" value="GAF"/>
    <property type="match status" value="2"/>
</dbReference>
<evidence type="ECO:0000256" key="18">
    <source>
        <dbReference type="PROSITE-ProRule" id="PRU00110"/>
    </source>
</evidence>
<evidence type="ECO:0000256" key="15">
    <source>
        <dbReference type="ARBA" id="ARBA00064003"/>
    </source>
</evidence>
<evidence type="ECO:0000256" key="20">
    <source>
        <dbReference type="SAM" id="Coils"/>
    </source>
</evidence>
<feature type="domain" description="Response regulatory" evidence="23">
    <location>
        <begin position="1455"/>
        <end position="1578"/>
    </location>
</feature>
<dbReference type="Pfam" id="PF00072">
    <property type="entry name" value="Response_reg"/>
    <property type="match status" value="2"/>
</dbReference>
<evidence type="ECO:0000259" key="25">
    <source>
        <dbReference type="PROSITE" id="PS50113"/>
    </source>
</evidence>
<evidence type="ECO:0000259" key="24">
    <source>
        <dbReference type="PROSITE" id="PS50112"/>
    </source>
</evidence>
<dbReference type="InterPro" id="IPR036641">
    <property type="entry name" value="HPT_dom_sf"/>
</dbReference>
<dbReference type="InterPro" id="IPR003018">
    <property type="entry name" value="GAF"/>
</dbReference>
<feature type="domain" description="PAS" evidence="24">
    <location>
        <begin position="579"/>
        <end position="626"/>
    </location>
</feature>
<feature type="domain" description="Response regulatory" evidence="23">
    <location>
        <begin position="1305"/>
        <end position="1426"/>
    </location>
</feature>
<dbReference type="SUPFAM" id="SSF55781">
    <property type="entry name" value="GAF domain-like"/>
    <property type="match status" value="2"/>
</dbReference>
<evidence type="ECO:0000256" key="2">
    <source>
        <dbReference type="ARBA" id="ARBA00004651"/>
    </source>
</evidence>
<evidence type="ECO:0000256" key="10">
    <source>
        <dbReference type="ARBA" id="ARBA00022777"/>
    </source>
</evidence>
<sequence>RVLDAFSSNLRELHRLSTDRHESTEELFADYLATGREVFNLSTGMISQVEGERYVIRAIDTSELNLESGDEKALANTYCSAVMQKSGTISYDRVGEMPDMAVHPLYEKFGIESYIGTPIRVEDEVYGVLLFCSTRAREGSFEASEREIIELMAQGVGRSIAADRAQAALKESEERYRLVAQATSEVIWDNDLTTKGQVWDGATEDMFGYPPEKMGHTGDWWEEHLHPDDRERVLTNVEKALEGGREAWVDEYRFRRADGEYVTLVDRAYAVRDGEGRPVRMLGSIMDVTERKRSEERLRESEERYRTLVEAVQEGIAFIDPEGGVVNYCNEAYAEILGLPPGEMVGRSFFDFLEGEEREKTLRQRELRHEGVSSSYEVVATSADGTEKTLSATGSPIFDAEGLYTGAVQTIVDVTERRRAEQELREAEQLFRGAFDDAAVGMALNALDGRFIQVNGALCEMLGYAEEELLDRSFRDISHPDDLDVSVRRVEELVKGERERYGLEKRYLHADGHPVWAAINVSAVRDPEGNPLYLIAQMQDVTERRRAEERLRSSQVRLAEAQRMASIGNWEYDLATGEITWSDEVFRIYGHAPQEYVPTFDRLFEVVHPEDRHLLTEKVRGAAERGEPYDFENRVILPDGTERVVQRRARVVRDEEGRVTKLVGTVQDVTRRKRAEKEIRELNESLERRVEERTVELRESEERYSLVVEGSNDGIFDWDLTDNTIFWNDRLFEIVGLSRETFTPTLEAFFGLVHPDDHAKVSEGITAHLERGEEFEVEYRMRHAGGEYRTCVTRGKAQRDGNGEPFRMAGTLTDITERKRAEEALRLLAEASADLSSSLDYRTTLASVARLVVPRLADWCAVDILEEDNSLQRIAVAHQDPEKVELAHQLEERYPADPGAPSGTYNVLRTGRPQFYLEIPDEVLEATARDEEHLRLLREVGFTSAIIVPLTARQKTLGTITLVSAESGRPYTEADLRLAEDLARRSASAVDNARLYEEAERELAERRRAEEEIRRLNESLEARVGERTAQLQNAIYELERAGESLRASKEEAEGANRAKSEFLANMSHEIRTPMNGVIGMTGLLLDTLLDQEQREYASTIQLSGESLLSIINDILDFSKIEAGEMRLETIAFDLRTAVEDVVALFAERAHDKGLELASLVDYDVPTALEGDPGRLRQILTNLVGNAVKFTERGEVVLRAELDEEDGERATVRISVRDTGIGMTEEQQAHVFESFSQADASTTRRYGGTGLGLTISRQLVGLMGGEIGVESEPGVGSTFFFKLHLKKQRDGAIRTPSPPADLSDLRVFIVDDNATNRHILRNQISSWAMESGEAEEGFTALERLREAAREGTPYGLAILDMQMPGIDGMELARRISADPALSGTRLILLTSLGKRGDVEDARRVGIGAYLTKPVRQSELYDAVATVMEAPEVRRAEDAPLLTRHTLRELHGTARAQLLLAEDNPVNQKVAVRMLERLGYRADVARNGLEAVEALERNRYDAVLMDVQMPRMDGLEATVEIRRREAALALRGEGRSIPIIAMTANAMQGDREKALVAGMDDYLAKPVRQEELEATLGRWISSEAGTSPPANGEPADAPEEAGASGPDGSPDGADALDPEVLANLRELGDAELLAELAGMFLDDASSRLGELRGAIERGDAATVERVAHTLKGSSGSMGAARMASICAGLQDVGASGDLGRAQGLMEGLEQEYRRVRPALERETEDGG</sequence>
<dbReference type="FunFam" id="3.30.565.10:FF:000010">
    <property type="entry name" value="Sensor histidine kinase RcsC"/>
    <property type="match status" value="1"/>
</dbReference>
<evidence type="ECO:0000256" key="21">
    <source>
        <dbReference type="SAM" id="MobiDB-lite"/>
    </source>
</evidence>
<comment type="similarity">
    <text evidence="3">In the N-terminal section; belongs to the phytochrome family.</text>
</comment>
<dbReference type="GO" id="GO:0005886">
    <property type="term" value="C:plasma membrane"/>
    <property type="evidence" value="ECO:0007669"/>
    <property type="project" value="UniProtKB-SubCell"/>
</dbReference>
<evidence type="ECO:0000256" key="3">
    <source>
        <dbReference type="ARBA" id="ARBA00006402"/>
    </source>
</evidence>
<keyword evidence="20" id="KW-0175">Coiled coil</keyword>
<keyword evidence="13" id="KW-0902">Two-component regulatory system</keyword>
<dbReference type="Gene3D" id="3.30.450.20">
    <property type="entry name" value="PAS domain"/>
    <property type="match status" value="5"/>
</dbReference>
<dbReference type="InterPro" id="IPR005467">
    <property type="entry name" value="His_kinase_dom"/>
</dbReference>
<dbReference type="SMART" id="SM00448">
    <property type="entry name" value="REC"/>
    <property type="match status" value="2"/>
</dbReference>
<dbReference type="PROSITE" id="PS50113">
    <property type="entry name" value="PAC"/>
    <property type="match status" value="5"/>
</dbReference>
<feature type="domain" description="Histidine kinase" evidence="22">
    <location>
        <begin position="1065"/>
        <end position="1286"/>
    </location>
</feature>
<dbReference type="Gene3D" id="1.20.120.160">
    <property type="entry name" value="HPT domain"/>
    <property type="match status" value="1"/>
</dbReference>
<evidence type="ECO:0000256" key="14">
    <source>
        <dbReference type="ARBA" id="ARBA00023136"/>
    </source>
</evidence>
<keyword evidence="14" id="KW-0472">Membrane</keyword>
<dbReference type="InterPro" id="IPR003661">
    <property type="entry name" value="HisK_dim/P_dom"/>
</dbReference>
<dbReference type="CDD" id="cd00082">
    <property type="entry name" value="HisKA"/>
    <property type="match status" value="1"/>
</dbReference>
<evidence type="ECO:0000259" key="22">
    <source>
        <dbReference type="PROSITE" id="PS50109"/>
    </source>
</evidence>
<dbReference type="Pfam" id="PF00989">
    <property type="entry name" value="PAS"/>
    <property type="match status" value="1"/>
</dbReference>
<dbReference type="InterPro" id="IPR013767">
    <property type="entry name" value="PAS_fold"/>
</dbReference>
<feature type="domain" description="PAC" evidence="25">
    <location>
        <begin position="374"/>
        <end position="426"/>
    </location>
</feature>
<feature type="domain" description="PAS" evidence="24">
    <location>
        <begin position="301"/>
        <end position="375"/>
    </location>
</feature>
<dbReference type="SMART" id="SM00388">
    <property type="entry name" value="HisKA"/>
    <property type="match status" value="1"/>
</dbReference>
<evidence type="ECO:0000256" key="7">
    <source>
        <dbReference type="ARBA" id="ARBA00022679"/>
    </source>
</evidence>
<feature type="domain" description="PAS" evidence="24">
    <location>
        <begin position="700"/>
        <end position="772"/>
    </location>
</feature>
<dbReference type="SMART" id="SM00091">
    <property type="entry name" value="PAS"/>
    <property type="match status" value="5"/>
</dbReference>
<feature type="modified residue" description="4-aspartylphosphate" evidence="19">
    <location>
        <position position="1504"/>
    </location>
</feature>
<dbReference type="InterPro" id="IPR036097">
    <property type="entry name" value="HisK_dim/P_sf"/>
</dbReference>
<evidence type="ECO:0000256" key="17">
    <source>
        <dbReference type="ARBA" id="ARBA00074306"/>
    </source>
</evidence>
<evidence type="ECO:0000256" key="6">
    <source>
        <dbReference type="ARBA" id="ARBA00022553"/>
    </source>
</evidence>
<dbReference type="PROSITE" id="PS50109">
    <property type="entry name" value="HIS_KIN"/>
    <property type="match status" value="1"/>
</dbReference>
<feature type="coiled-coil region" evidence="20">
    <location>
        <begin position="992"/>
        <end position="1058"/>
    </location>
</feature>
<dbReference type="PROSITE" id="PS50112">
    <property type="entry name" value="PAS"/>
    <property type="match status" value="5"/>
</dbReference>
<evidence type="ECO:0000256" key="1">
    <source>
        <dbReference type="ARBA" id="ARBA00000085"/>
    </source>
</evidence>
<feature type="non-terminal residue" evidence="27">
    <location>
        <position position="1"/>
    </location>
</feature>
<feature type="domain" description="PAC" evidence="25">
    <location>
        <begin position="629"/>
        <end position="681"/>
    </location>
</feature>
<organism evidence="27">
    <name type="scientific">uncultured Rubrobacteraceae bacterium</name>
    <dbReference type="NCBI Taxonomy" id="349277"/>
    <lineage>
        <taxon>Bacteria</taxon>
        <taxon>Bacillati</taxon>
        <taxon>Actinomycetota</taxon>
        <taxon>Rubrobacteria</taxon>
        <taxon>Rubrobacterales</taxon>
        <taxon>Rubrobacteraceae</taxon>
        <taxon>environmental samples</taxon>
    </lineage>
</organism>
<evidence type="ECO:0000256" key="16">
    <source>
        <dbReference type="ARBA" id="ARBA00068150"/>
    </source>
</evidence>
<dbReference type="InterPro" id="IPR000014">
    <property type="entry name" value="PAS"/>
</dbReference>
<dbReference type="PROSITE" id="PS50894">
    <property type="entry name" value="HPT"/>
    <property type="match status" value="1"/>
</dbReference>
<dbReference type="Gene3D" id="3.30.450.40">
    <property type="match status" value="2"/>
</dbReference>
<dbReference type="InterPro" id="IPR029016">
    <property type="entry name" value="GAF-like_dom_sf"/>
</dbReference>
<feature type="modified residue" description="Phosphohistidine" evidence="18">
    <location>
        <position position="1666"/>
    </location>
</feature>
<protein>
    <recommendedName>
        <fullName evidence="17">Circadian input-output histidine kinase CikA</fullName>
        <ecNumber evidence="4">2.7.13.3</ecNumber>
    </recommendedName>
    <alternativeName>
        <fullName evidence="16">Sensory/regulatory protein RpfC</fullName>
    </alternativeName>
</protein>
<dbReference type="InterPro" id="IPR035965">
    <property type="entry name" value="PAS-like_dom_sf"/>
</dbReference>
<dbReference type="CDD" id="cd17546">
    <property type="entry name" value="REC_hyHK_CKI1_RcsC-like"/>
    <property type="match status" value="2"/>
</dbReference>
<feature type="coiled-coil region" evidence="20">
    <location>
        <begin position="672"/>
        <end position="703"/>
    </location>
</feature>
<dbReference type="GO" id="GO:0000155">
    <property type="term" value="F:phosphorelay sensor kinase activity"/>
    <property type="evidence" value="ECO:0007669"/>
    <property type="project" value="InterPro"/>
</dbReference>
<evidence type="ECO:0000313" key="27">
    <source>
        <dbReference type="EMBL" id="CAA9414758.1"/>
    </source>
</evidence>
<keyword evidence="11" id="KW-0067">ATP-binding</keyword>
<feature type="domain" description="PAC" evidence="25">
    <location>
        <begin position="248"/>
        <end position="300"/>
    </location>
</feature>
<evidence type="ECO:0000256" key="4">
    <source>
        <dbReference type="ARBA" id="ARBA00012438"/>
    </source>
</evidence>
<dbReference type="EC" id="2.7.13.3" evidence="4"/>
<dbReference type="InterPro" id="IPR008207">
    <property type="entry name" value="Sig_transdc_His_kin_Hpt_dom"/>
</dbReference>
<comment type="catalytic activity">
    <reaction evidence="1">
        <text>ATP + protein L-histidine = ADP + protein N-phospho-L-histidine.</text>
        <dbReference type="EC" id="2.7.13.3"/>
    </reaction>
</comment>
<keyword evidence="9" id="KW-0547">Nucleotide-binding</keyword>
<dbReference type="SMART" id="SM00387">
    <property type="entry name" value="HATPase_c"/>
    <property type="match status" value="1"/>
</dbReference>
<keyword evidence="10 27" id="KW-0418">Kinase</keyword>
<proteinExistence type="inferred from homology"/>
<gene>
    <name evidence="27" type="ORF">AVDCRST_MAG01-01-1858</name>
</gene>
<evidence type="ECO:0000256" key="11">
    <source>
        <dbReference type="ARBA" id="ARBA00022840"/>
    </source>
</evidence>
<dbReference type="GO" id="GO:0005524">
    <property type="term" value="F:ATP binding"/>
    <property type="evidence" value="ECO:0007669"/>
    <property type="project" value="UniProtKB-KW"/>
</dbReference>
<evidence type="ECO:0000256" key="5">
    <source>
        <dbReference type="ARBA" id="ARBA00022475"/>
    </source>
</evidence>
<dbReference type="PANTHER" id="PTHR45339:SF1">
    <property type="entry name" value="HYBRID SIGNAL TRANSDUCTION HISTIDINE KINASE J"/>
    <property type="match status" value="1"/>
</dbReference>
<feature type="region of interest" description="Disordered" evidence="21">
    <location>
        <begin position="1579"/>
        <end position="1614"/>
    </location>
</feature>
<keyword evidence="5" id="KW-1003">Cell membrane</keyword>
<dbReference type="CDD" id="cd16922">
    <property type="entry name" value="HATPase_EvgS-ArcB-TorS-like"/>
    <property type="match status" value="1"/>
</dbReference>
<dbReference type="Pfam" id="PF00512">
    <property type="entry name" value="HisKA"/>
    <property type="match status" value="1"/>
</dbReference>
<dbReference type="PRINTS" id="PR00344">
    <property type="entry name" value="BCTRLSENSOR"/>
</dbReference>
<keyword evidence="6 19" id="KW-0597">Phosphoprotein</keyword>
<dbReference type="SUPFAM" id="SSF52172">
    <property type="entry name" value="CheY-like"/>
    <property type="match status" value="2"/>
</dbReference>
<feature type="domain" description="PAS" evidence="24">
    <location>
        <begin position="427"/>
        <end position="497"/>
    </location>
</feature>
<dbReference type="InterPro" id="IPR013655">
    <property type="entry name" value="PAS_fold_3"/>
</dbReference>
<dbReference type="InterPro" id="IPR001789">
    <property type="entry name" value="Sig_transdc_resp-reg_receiver"/>
</dbReference>
<accession>A0A6J4PJQ0</accession>
<keyword evidence="8" id="KW-0812">Transmembrane</keyword>
<dbReference type="Pfam" id="PF02518">
    <property type="entry name" value="HATPase_c"/>
    <property type="match status" value="1"/>
</dbReference>
<feature type="compositionally biased region" description="Low complexity" evidence="21">
    <location>
        <begin position="1586"/>
        <end position="1604"/>
    </location>
</feature>
<dbReference type="SUPFAM" id="SSF47384">
    <property type="entry name" value="Homodimeric domain of signal transducing histidine kinase"/>
    <property type="match status" value="1"/>
</dbReference>
<dbReference type="NCBIfam" id="TIGR00229">
    <property type="entry name" value="sensory_box"/>
    <property type="match status" value="5"/>
</dbReference>
<evidence type="ECO:0000256" key="12">
    <source>
        <dbReference type="ARBA" id="ARBA00022989"/>
    </source>
</evidence>
<dbReference type="SMART" id="SM00065">
    <property type="entry name" value="GAF"/>
    <property type="match status" value="2"/>
</dbReference>
<evidence type="ECO:0000256" key="9">
    <source>
        <dbReference type="ARBA" id="ARBA00022741"/>
    </source>
</evidence>
<comment type="subcellular location">
    <subcellularLocation>
        <location evidence="2">Cell membrane</location>
        <topology evidence="2">Multi-pass membrane protein</topology>
    </subcellularLocation>
</comment>
<dbReference type="GO" id="GO:0006355">
    <property type="term" value="P:regulation of DNA-templated transcription"/>
    <property type="evidence" value="ECO:0007669"/>
    <property type="project" value="InterPro"/>
</dbReference>
<keyword evidence="7" id="KW-0808">Transferase</keyword>
<evidence type="ECO:0000256" key="8">
    <source>
        <dbReference type="ARBA" id="ARBA00022692"/>
    </source>
</evidence>
<dbReference type="SMART" id="SM00086">
    <property type="entry name" value="PAC"/>
    <property type="match status" value="5"/>
</dbReference>
<evidence type="ECO:0000259" key="26">
    <source>
        <dbReference type="PROSITE" id="PS50894"/>
    </source>
</evidence>
<reference evidence="27" key="1">
    <citation type="submission" date="2020-02" db="EMBL/GenBank/DDBJ databases">
        <authorList>
            <person name="Meier V. D."/>
        </authorList>
    </citation>
    <scope>NUCLEOTIDE SEQUENCE</scope>
    <source>
        <strain evidence="27">AVDCRST_MAG01</strain>
    </source>
</reference>
<dbReference type="FunFam" id="3.30.450.40:FF:000035">
    <property type="entry name" value="PAS sensor protein"/>
    <property type="match status" value="1"/>
</dbReference>
<dbReference type="InterPro" id="IPR003594">
    <property type="entry name" value="HATPase_dom"/>
</dbReference>
<evidence type="ECO:0000256" key="19">
    <source>
        <dbReference type="PROSITE-ProRule" id="PRU00169"/>
    </source>
</evidence>
<comment type="subunit">
    <text evidence="15">At low DSF concentrations, interacts with RpfF.</text>
</comment>
<dbReference type="InterPro" id="IPR011006">
    <property type="entry name" value="CheY-like_superfamily"/>
</dbReference>
<dbReference type="EMBL" id="CADCUW010000275">
    <property type="protein sequence ID" value="CAA9414758.1"/>
    <property type="molecule type" value="Genomic_DNA"/>
</dbReference>
<name>A0A6J4PJQ0_9ACTN</name>
<feature type="modified residue" description="4-aspartylphosphate" evidence="19">
    <location>
        <position position="1359"/>
    </location>
</feature>
<dbReference type="Gene3D" id="3.40.50.2300">
    <property type="match status" value="2"/>
</dbReference>
<dbReference type="CDD" id="cd00130">
    <property type="entry name" value="PAS"/>
    <property type="match status" value="5"/>
</dbReference>
<dbReference type="InterPro" id="IPR004358">
    <property type="entry name" value="Sig_transdc_His_kin-like_C"/>
</dbReference>
<dbReference type="Pfam" id="PF08447">
    <property type="entry name" value="PAS_3"/>
    <property type="match status" value="4"/>
</dbReference>
<dbReference type="InterPro" id="IPR001610">
    <property type="entry name" value="PAC"/>
</dbReference>
<evidence type="ECO:0000256" key="13">
    <source>
        <dbReference type="ARBA" id="ARBA00023012"/>
    </source>
</evidence>
<evidence type="ECO:0000259" key="23">
    <source>
        <dbReference type="PROSITE" id="PS50110"/>
    </source>
</evidence>
<dbReference type="Pfam" id="PF01627">
    <property type="entry name" value="Hpt"/>
    <property type="match status" value="1"/>
</dbReference>
<dbReference type="InterPro" id="IPR036890">
    <property type="entry name" value="HATPase_C_sf"/>
</dbReference>
<feature type="domain" description="HPt" evidence="26">
    <location>
        <begin position="1627"/>
        <end position="1720"/>
    </location>
</feature>
<dbReference type="SMART" id="SM00073">
    <property type="entry name" value="HPT"/>
    <property type="match status" value="1"/>
</dbReference>
<dbReference type="Gene3D" id="1.10.287.130">
    <property type="match status" value="1"/>
</dbReference>
<dbReference type="FunFam" id="1.10.287.130:FF:000002">
    <property type="entry name" value="Two-component osmosensing histidine kinase"/>
    <property type="match status" value="1"/>
</dbReference>
<feature type="domain" description="PAC" evidence="25">
    <location>
        <begin position="775"/>
        <end position="827"/>
    </location>
</feature>
<dbReference type="CDD" id="cd00088">
    <property type="entry name" value="HPT"/>
    <property type="match status" value="1"/>
</dbReference>
<dbReference type="Gene3D" id="3.30.565.10">
    <property type="entry name" value="Histidine kinase-like ATPase, C-terminal domain"/>
    <property type="match status" value="1"/>
</dbReference>
<dbReference type="PANTHER" id="PTHR45339">
    <property type="entry name" value="HYBRID SIGNAL TRANSDUCTION HISTIDINE KINASE J"/>
    <property type="match status" value="1"/>
</dbReference>
<dbReference type="PROSITE" id="PS50110">
    <property type="entry name" value="RESPONSE_REGULATORY"/>
    <property type="match status" value="2"/>
</dbReference>
<dbReference type="SUPFAM" id="SSF55874">
    <property type="entry name" value="ATPase domain of HSP90 chaperone/DNA topoisomerase II/histidine kinase"/>
    <property type="match status" value="1"/>
</dbReference>
<dbReference type="SUPFAM" id="SSF47226">
    <property type="entry name" value="Histidine-containing phosphotransfer domain, HPT domain"/>
    <property type="match status" value="1"/>
</dbReference>
<dbReference type="InterPro" id="IPR000700">
    <property type="entry name" value="PAS-assoc_C"/>
</dbReference>
<feature type="domain" description="PAS" evidence="24">
    <location>
        <begin position="172"/>
        <end position="244"/>
    </location>
</feature>
<feature type="domain" description="PAC" evidence="25">
    <location>
        <begin position="501"/>
        <end position="553"/>
    </location>
</feature>
<dbReference type="Gene3D" id="2.10.70.100">
    <property type="match status" value="1"/>
</dbReference>